<reference evidence="1" key="1">
    <citation type="submission" date="2020-05" db="EMBL/GenBank/DDBJ databases">
        <title>Phylogenomic resolution of chytrid fungi.</title>
        <authorList>
            <person name="Stajich J.E."/>
            <person name="Amses K."/>
            <person name="Simmons R."/>
            <person name="Seto K."/>
            <person name="Myers J."/>
            <person name="Bonds A."/>
            <person name="Quandt C.A."/>
            <person name="Barry K."/>
            <person name="Liu P."/>
            <person name="Grigoriev I."/>
            <person name="Longcore J.E."/>
            <person name="James T.Y."/>
        </authorList>
    </citation>
    <scope>NUCLEOTIDE SEQUENCE</scope>
    <source>
        <strain evidence="1">PLAUS21</strain>
    </source>
</reference>
<dbReference type="PANTHER" id="PTHR21586">
    <property type="entry name" value="TIPA"/>
    <property type="match status" value="1"/>
</dbReference>
<evidence type="ECO:0000313" key="2">
    <source>
        <dbReference type="Proteomes" id="UP001210925"/>
    </source>
</evidence>
<accession>A0AAD5UB13</accession>
<dbReference type="EMBL" id="JADGKB010000118">
    <property type="protein sequence ID" value="KAJ3253156.1"/>
    <property type="molecule type" value="Genomic_DNA"/>
</dbReference>
<gene>
    <name evidence="1" type="ORF">HK103_000851</name>
</gene>
<name>A0AAD5UB13_9FUNG</name>
<dbReference type="InterPro" id="IPR036457">
    <property type="entry name" value="PPM-type-like_dom_sf"/>
</dbReference>
<dbReference type="Proteomes" id="UP001210925">
    <property type="component" value="Unassembled WGS sequence"/>
</dbReference>
<sequence>MENEIAKFRQVMEAPPPTTILDQIQFNLFKTMHKCDKNFTLPLYKQFTVLLSLWDKIKTLKSEMVHTIFHELYFFMTFYSARLEIPRHFVTNLIKDMIQLHKLFLPYGFSVLVNDLPTDYGIEPPSTNNFKIYYKHPGNDEFNTKPVNRTTINQEWERLTTGIERQDHLSCWFETYPMIQVENEWRSINYPNNDSFGLLRSNDTIVGGIFDGCGSGSRAYFASNLGLVKFLDKCKSGSLGIDFLIKTYYELNYEIADIEECGNSAIGIGVDATYIQNSNLQVCQIKYEKGDVLIASSDGLGDNLDPIQISDSGEYGYNSWKDLSPTKHPSIITKLGQVKTRNLENVLKGLSVQDYPKALKSYCLSRAELEIDLWRDDNYFKADKFLKDQMYEAGKKRGLKYGKLDHVGILVLPLE</sequence>
<keyword evidence="2" id="KW-1185">Reference proteome</keyword>
<dbReference type="AlphaFoldDB" id="A0AAD5UB13"/>
<dbReference type="SUPFAM" id="SSF81606">
    <property type="entry name" value="PP2C-like"/>
    <property type="match status" value="1"/>
</dbReference>
<comment type="caution">
    <text evidence="1">The sequence shown here is derived from an EMBL/GenBank/DDBJ whole genome shotgun (WGS) entry which is preliminary data.</text>
</comment>
<organism evidence="1 2">
    <name type="scientific">Boothiomyces macroporosus</name>
    <dbReference type="NCBI Taxonomy" id="261099"/>
    <lineage>
        <taxon>Eukaryota</taxon>
        <taxon>Fungi</taxon>
        <taxon>Fungi incertae sedis</taxon>
        <taxon>Chytridiomycota</taxon>
        <taxon>Chytridiomycota incertae sedis</taxon>
        <taxon>Chytridiomycetes</taxon>
        <taxon>Rhizophydiales</taxon>
        <taxon>Terramycetaceae</taxon>
        <taxon>Boothiomyces</taxon>
    </lineage>
</organism>
<proteinExistence type="predicted"/>
<dbReference type="PANTHER" id="PTHR21586:SF0">
    <property type="entry name" value="PP2C-LIKE DOMAIN-CONTAINING PROTEIN CG9801"/>
    <property type="match status" value="1"/>
</dbReference>
<protein>
    <submittedName>
        <fullName evidence="1">Uncharacterized protein</fullName>
    </submittedName>
</protein>
<dbReference type="InterPro" id="IPR053287">
    <property type="entry name" value="PP2C-like_domain"/>
</dbReference>
<evidence type="ECO:0000313" key="1">
    <source>
        <dbReference type="EMBL" id="KAJ3253156.1"/>
    </source>
</evidence>